<reference evidence="10" key="1">
    <citation type="submission" date="2015-04" db="EMBL/GenBank/DDBJ databases">
        <title>The genome sequence of the plant pathogenic Rhizarian Plasmodiophora brassicae reveals insights in its biotrophic life cycle and the origin of chitin synthesis.</title>
        <authorList>
            <person name="Schwelm A."/>
            <person name="Fogelqvist J."/>
            <person name="Knaust A."/>
            <person name="Julke S."/>
            <person name="Lilja T."/>
            <person name="Dhandapani V."/>
            <person name="Bonilla-Rosso G."/>
            <person name="Karlsson M."/>
            <person name="Shevchenko A."/>
            <person name="Choi S.R."/>
            <person name="Kim H.G."/>
            <person name="Park J.Y."/>
            <person name="Lim Y.P."/>
            <person name="Ludwig-Muller J."/>
            <person name="Dixelius C."/>
        </authorList>
    </citation>
    <scope>NUCLEOTIDE SEQUENCE</scope>
    <source>
        <tissue evidence="10">Potato root galls</tissue>
    </source>
</reference>
<dbReference type="GO" id="GO:0003964">
    <property type="term" value="F:RNA-directed DNA polymerase activity"/>
    <property type="evidence" value="ECO:0007669"/>
    <property type="project" value="UniProtKB-KW"/>
</dbReference>
<dbReference type="PANTHER" id="PTHR42648:SF11">
    <property type="entry name" value="TRANSPOSON TY4-P GAG-POL POLYPROTEIN"/>
    <property type="match status" value="1"/>
</dbReference>
<dbReference type="GO" id="GO:0003887">
    <property type="term" value="F:DNA-directed DNA polymerase activity"/>
    <property type="evidence" value="ECO:0007669"/>
    <property type="project" value="UniProtKB-KW"/>
</dbReference>
<keyword evidence="8" id="KW-0548">Nucleotidyltransferase</keyword>
<organism evidence="10">
    <name type="scientific">Spongospora subterranea</name>
    <dbReference type="NCBI Taxonomy" id="70186"/>
    <lineage>
        <taxon>Eukaryota</taxon>
        <taxon>Sar</taxon>
        <taxon>Rhizaria</taxon>
        <taxon>Endomyxa</taxon>
        <taxon>Phytomyxea</taxon>
        <taxon>Plasmodiophorida</taxon>
        <taxon>Plasmodiophoridae</taxon>
        <taxon>Spongospora</taxon>
    </lineage>
</organism>
<evidence type="ECO:0000256" key="2">
    <source>
        <dbReference type="ARBA" id="ARBA00022723"/>
    </source>
</evidence>
<dbReference type="GO" id="GO:0046872">
    <property type="term" value="F:metal ion binding"/>
    <property type="evidence" value="ECO:0007669"/>
    <property type="project" value="UniProtKB-KW"/>
</dbReference>
<evidence type="ECO:0000313" key="10">
    <source>
        <dbReference type="EMBL" id="CRZ11788.1"/>
    </source>
</evidence>
<dbReference type="AlphaFoldDB" id="A0A0H5RCR3"/>
<name>A0A0H5RCR3_9EUKA</name>
<dbReference type="EMBL" id="HACM01011346">
    <property type="protein sequence ID" value="CRZ11788.1"/>
    <property type="molecule type" value="Transcribed_RNA"/>
</dbReference>
<dbReference type="GO" id="GO:0016787">
    <property type="term" value="F:hydrolase activity"/>
    <property type="evidence" value="ECO:0007669"/>
    <property type="project" value="UniProtKB-KW"/>
</dbReference>
<dbReference type="InterPro" id="IPR036397">
    <property type="entry name" value="RNaseH_sf"/>
</dbReference>
<keyword evidence="6" id="KW-0229">DNA integration</keyword>
<dbReference type="GO" id="GO:0015074">
    <property type="term" value="P:DNA integration"/>
    <property type="evidence" value="ECO:0007669"/>
    <property type="project" value="UniProtKB-KW"/>
</dbReference>
<evidence type="ECO:0000256" key="7">
    <source>
        <dbReference type="ARBA" id="ARBA00022918"/>
    </source>
</evidence>
<evidence type="ECO:0000256" key="5">
    <source>
        <dbReference type="ARBA" id="ARBA00022842"/>
    </source>
</evidence>
<proteinExistence type="predicted"/>
<keyword evidence="2" id="KW-0479">Metal-binding</keyword>
<feature type="non-terminal residue" evidence="10">
    <location>
        <position position="1"/>
    </location>
</feature>
<evidence type="ECO:0000256" key="4">
    <source>
        <dbReference type="ARBA" id="ARBA00022801"/>
    </source>
</evidence>
<evidence type="ECO:0000256" key="8">
    <source>
        <dbReference type="ARBA" id="ARBA00022932"/>
    </source>
</evidence>
<evidence type="ECO:0000256" key="9">
    <source>
        <dbReference type="ARBA" id="ARBA00023172"/>
    </source>
</evidence>
<dbReference type="InterPro" id="IPR012337">
    <property type="entry name" value="RNaseH-like_sf"/>
</dbReference>
<evidence type="ECO:0008006" key="11">
    <source>
        <dbReference type="Google" id="ProtNLM"/>
    </source>
</evidence>
<keyword evidence="8" id="KW-0239">DNA-directed DNA polymerase</keyword>
<dbReference type="GO" id="GO:0006310">
    <property type="term" value="P:DNA recombination"/>
    <property type="evidence" value="ECO:0007669"/>
    <property type="project" value="UniProtKB-KW"/>
</dbReference>
<keyword evidence="4" id="KW-0378">Hydrolase</keyword>
<keyword evidence="5" id="KW-0460">Magnesium</keyword>
<dbReference type="PANTHER" id="PTHR42648">
    <property type="entry name" value="TRANSPOSASE, PUTATIVE-RELATED"/>
    <property type="match status" value="1"/>
</dbReference>
<evidence type="ECO:0000256" key="1">
    <source>
        <dbReference type="ARBA" id="ARBA00022722"/>
    </source>
</evidence>
<keyword evidence="8" id="KW-0808">Transferase</keyword>
<accession>A0A0H5RCR3</accession>
<keyword evidence="7" id="KW-0695">RNA-directed DNA polymerase</keyword>
<keyword evidence="1" id="KW-0540">Nuclease</keyword>
<evidence type="ECO:0000256" key="3">
    <source>
        <dbReference type="ARBA" id="ARBA00022759"/>
    </source>
</evidence>
<protein>
    <recommendedName>
        <fullName evidence="11">Integrase catalytic domain-containing protein</fullName>
    </recommendedName>
</protein>
<dbReference type="GO" id="GO:0004519">
    <property type="term" value="F:endonuclease activity"/>
    <property type="evidence" value="ECO:0007669"/>
    <property type="project" value="UniProtKB-KW"/>
</dbReference>
<dbReference type="Gene3D" id="3.30.420.10">
    <property type="entry name" value="Ribonuclease H-like superfamily/Ribonuclease H"/>
    <property type="match status" value="1"/>
</dbReference>
<dbReference type="SUPFAM" id="SSF53098">
    <property type="entry name" value="Ribonuclease H-like"/>
    <property type="match status" value="1"/>
</dbReference>
<keyword evidence="9" id="KW-0233">DNA recombination</keyword>
<dbReference type="GO" id="GO:0003676">
    <property type="term" value="F:nucleic acid binding"/>
    <property type="evidence" value="ECO:0007669"/>
    <property type="project" value="InterPro"/>
</dbReference>
<keyword evidence="3" id="KW-0255">Endonuclease</keyword>
<dbReference type="InterPro" id="IPR039537">
    <property type="entry name" value="Retrotran_Ty1/copia-like"/>
</dbReference>
<evidence type="ECO:0000256" key="6">
    <source>
        <dbReference type="ARBA" id="ARBA00022908"/>
    </source>
</evidence>
<sequence>NRDRQEPNYGEFMGGKFLKAVKDQGIHVEMSDTDRPLQNGLAEVIGGKFVNMMRAARALSQIPKQYWRENAICQTMVHNRVSLRRQDGQTTPIECLSQGREIANLTSYRFWGCEVWVMIRRATKHKLDDKAERGVHSAIDCASHASK</sequence>